<reference evidence="2" key="1">
    <citation type="journal article" date="2019" name="Sci. Rep.">
        <title>Draft genome of Tanacetum cinerariifolium, the natural source of mosquito coil.</title>
        <authorList>
            <person name="Yamashiro T."/>
            <person name="Shiraishi A."/>
            <person name="Satake H."/>
            <person name="Nakayama K."/>
        </authorList>
    </citation>
    <scope>NUCLEOTIDE SEQUENCE</scope>
</reference>
<proteinExistence type="predicted"/>
<feature type="compositionally biased region" description="Basic residues" evidence="1">
    <location>
        <begin position="66"/>
        <end position="76"/>
    </location>
</feature>
<accession>A0A699UEQ6</accession>
<evidence type="ECO:0000256" key="1">
    <source>
        <dbReference type="SAM" id="MobiDB-lite"/>
    </source>
</evidence>
<feature type="non-terminal residue" evidence="2">
    <location>
        <position position="1"/>
    </location>
</feature>
<comment type="caution">
    <text evidence="2">The sequence shown here is derived from an EMBL/GenBank/DDBJ whole genome shotgun (WGS) entry which is preliminary data.</text>
</comment>
<sequence>GQQLAGRQREGHVEGARAGGGVQGFGEVKVHHERRAASFLAVHQRPSQNTAEGKIQAQPQLVTQKPPHRRAVAKRQ</sequence>
<protein>
    <submittedName>
        <fullName evidence="2">Uncharacterized protein</fullName>
    </submittedName>
</protein>
<feature type="region of interest" description="Disordered" evidence="1">
    <location>
        <begin position="41"/>
        <end position="76"/>
    </location>
</feature>
<evidence type="ECO:0000313" key="2">
    <source>
        <dbReference type="EMBL" id="GFD19796.1"/>
    </source>
</evidence>
<feature type="compositionally biased region" description="Polar residues" evidence="1">
    <location>
        <begin position="45"/>
        <end position="63"/>
    </location>
</feature>
<name>A0A699UEQ6_TANCI</name>
<dbReference type="AlphaFoldDB" id="A0A699UEQ6"/>
<gene>
    <name evidence="2" type="ORF">Tci_891765</name>
</gene>
<feature type="region of interest" description="Disordered" evidence="1">
    <location>
        <begin position="1"/>
        <end position="27"/>
    </location>
</feature>
<dbReference type="EMBL" id="BKCJ011317312">
    <property type="protein sequence ID" value="GFD19796.1"/>
    <property type="molecule type" value="Genomic_DNA"/>
</dbReference>
<organism evidence="2">
    <name type="scientific">Tanacetum cinerariifolium</name>
    <name type="common">Dalmatian daisy</name>
    <name type="synonym">Chrysanthemum cinerariifolium</name>
    <dbReference type="NCBI Taxonomy" id="118510"/>
    <lineage>
        <taxon>Eukaryota</taxon>
        <taxon>Viridiplantae</taxon>
        <taxon>Streptophyta</taxon>
        <taxon>Embryophyta</taxon>
        <taxon>Tracheophyta</taxon>
        <taxon>Spermatophyta</taxon>
        <taxon>Magnoliopsida</taxon>
        <taxon>eudicotyledons</taxon>
        <taxon>Gunneridae</taxon>
        <taxon>Pentapetalae</taxon>
        <taxon>asterids</taxon>
        <taxon>campanulids</taxon>
        <taxon>Asterales</taxon>
        <taxon>Asteraceae</taxon>
        <taxon>Asteroideae</taxon>
        <taxon>Anthemideae</taxon>
        <taxon>Anthemidinae</taxon>
        <taxon>Tanacetum</taxon>
    </lineage>
</organism>